<dbReference type="InterPro" id="IPR015943">
    <property type="entry name" value="WD40/YVTN_repeat-like_dom_sf"/>
</dbReference>
<dbReference type="GO" id="GO:0006355">
    <property type="term" value="P:regulation of DNA-templated transcription"/>
    <property type="evidence" value="ECO:0007669"/>
    <property type="project" value="InterPro"/>
</dbReference>
<dbReference type="SMART" id="SM00421">
    <property type="entry name" value="HTH_LUXR"/>
    <property type="match status" value="1"/>
</dbReference>
<evidence type="ECO:0000313" key="5">
    <source>
        <dbReference type="Proteomes" id="UP000680038"/>
    </source>
</evidence>
<dbReference type="InterPro" id="IPR013783">
    <property type="entry name" value="Ig-like_fold"/>
</dbReference>
<dbReference type="InterPro" id="IPR011123">
    <property type="entry name" value="Y_Y_Y"/>
</dbReference>
<dbReference type="SUPFAM" id="SSF46894">
    <property type="entry name" value="C-terminal effector domain of the bipartite response regulators"/>
    <property type="match status" value="1"/>
</dbReference>
<comment type="caution">
    <text evidence="4">The sequence shown here is derived from an EMBL/GenBank/DDBJ whole genome shotgun (WGS) entry which is preliminary data.</text>
</comment>
<dbReference type="EMBL" id="CAJRAF010000001">
    <property type="protein sequence ID" value="CAG4990121.1"/>
    <property type="molecule type" value="Genomic_DNA"/>
</dbReference>
<dbReference type="AlphaFoldDB" id="A0A916NJM5"/>
<evidence type="ECO:0000313" key="4">
    <source>
        <dbReference type="EMBL" id="CAG4990121.1"/>
    </source>
</evidence>
<dbReference type="GO" id="GO:0003677">
    <property type="term" value="F:DNA binding"/>
    <property type="evidence" value="ECO:0007669"/>
    <property type="project" value="InterPro"/>
</dbReference>
<keyword evidence="2" id="KW-0472">Membrane</keyword>
<dbReference type="InterPro" id="IPR036388">
    <property type="entry name" value="WH-like_DNA-bd_sf"/>
</dbReference>
<evidence type="ECO:0000256" key="2">
    <source>
        <dbReference type="SAM" id="Phobius"/>
    </source>
</evidence>
<sequence>MTSANNFIQGVTSFKNKTTSRSKGCAWVCLLIFFIFFQQSFAQEIPPLTNYPLSIYKAHNQNWAVDQSKDHLIYTANSDGLLEFDGASWKLYPLPDGQIVRTVLCDDTPFHHSGKTGINSSGQRIYTGGYGEFGYWKKNSSGPLKYISLSKNAGFQSLKTEEIWHILKTPAYIYFQSFSRIYRYDGRNIVEIRTSDNLNFMFMRYVNGRLLIQLIGKGLYELKDRQFYPVAGTEVLSATTVTGILPFPQNKILISTTKNGLFLLDSNKITPWNIPLSDELKRNIINKAAVLHKNDSYAFGTIQKGIYVIDPSGRLKYHISKENGLQNNTVLALSQDRMGNLWAALDQGIDMISLTSPLLSYQTAGNPLGSTYAAALWKGQLYVGSNNGVFTKRWLSSEPFRPVPGLEGQTWNLSTVNGELLCGHNDGTYRIEKNGIHQISAINGGWFFLPFVKQKDTLLIQGSYNGLHIYKKDRQGHWSYSYPVTGIAPIPIRQIASDTNGGFWLGHAYKGLFYTRLNANLDSAVVWKEYLPPRDIPSVFSVQVNSWKKAVLIRSASTFFEPDQHGKLVPSKTFMTENEPYKVRAGLGFDWFKIYANRVEIHDRNHIKNTLDISLIKNSETIIPIAGDYYFFCLDDGYALYNRKMDKKNDAPKISPVVRKITNLQNSAEDFIIQNGMELPPRVRAVRISFALPVYGRNIQFQYRLTELSAHWSDWTDQSFVDYTNLQSGQYTFELRSSVNPSVTTYRFGIIPYWYETSYARVAFLMAGGLLLLSLLIYQEKRLKRNKEKLLAEQEEKLRQQQLSSERKIMEIQNDNLQKEIKNKSQQLSNIAINVVKKNEILEEIRDELKQVKEEMGHQLPNIHYQKLLHSIERNVAGKDDWVLFEDNFNEVHEEFFKRLRAISPTISPSELRLAACLRMNLSTKEMSPALGISIRGVEIKRYRLRKKLGLPVDVNLVQYMMDI</sequence>
<dbReference type="SUPFAM" id="SSF50998">
    <property type="entry name" value="Quinoprotein alcohol dehydrogenase-like"/>
    <property type="match status" value="1"/>
</dbReference>
<dbReference type="Gene3D" id="1.10.10.10">
    <property type="entry name" value="Winged helix-like DNA-binding domain superfamily/Winged helix DNA-binding domain"/>
    <property type="match status" value="1"/>
</dbReference>
<protein>
    <recommendedName>
        <fullName evidence="3">HTH luxR-type domain-containing protein</fullName>
    </recommendedName>
</protein>
<dbReference type="Gene3D" id="2.130.10.10">
    <property type="entry name" value="YVTN repeat-like/Quinoprotein amine dehydrogenase"/>
    <property type="match status" value="2"/>
</dbReference>
<name>A0A916NJM5_9BACT</name>
<dbReference type="Pfam" id="PF07495">
    <property type="entry name" value="Y_Y_Y"/>
    <property type="match status" value="1"/>
</dbReference>
<accession>A0A916NJM5</accession>
<keyword evidence="1" id="KW-0175">Coiled coil</keyword>
<reference evidence="4" key="1">
    <citation type="submission" date="2021-04" db="EMBL/GenBank/DDBJ databases">
        <authorList>
            <person name="Rodrigo-Torres L."/>
            <person name="Arahal R. D."/>
            <person name="Lucena T."/>
        </authorList>
    </citation>
    <scope>NUCLEOTIDE SEQUENCE</scope>
    <source>
        <strain evidence="4">CECT 9275</strain>
    </source>
</reference>
<feature type="coiled-coil region" evidence="1">
    <location>
        <begin position="780"/>
        <end position="859"/>
    </location>
</feature>
<dbReference type="Proteomes" id="UP000680038">
    <property type="component" value="Unassembled WGS sequence"/>
</dbReference>
<feature type="transmembrane region" description="Helical" evidence="2">
    <location>
        <begin position="759"/>
        <end position="778"/>
    </location>
</feature>
<dbReference type="RefSeq" id="WP_215237222.1">
    <property type="nucleotide sequence ID" value="NZ_CAJRAF010000001.1"/>
</dbReference>
<feature type="domain" description="HTH luxR-type" evidence="3">
    <location>
        <begin position="904"/>
        <end position="961"/>
    </location>
</feature>
<gene>
    <name evidence="4" type="ORF">DYBT9275_00456</name>
</gene>
<dbReference type="Gene3D" id="2.60.40.10">
    <property type="entry name" value="Immunoglobulins"/>
    <property type="match status" value="1"/>
</dbReference>
<keyword evidence="2" id="KW-1133">Transmembrane helix</keyword>
<proteinExistence type="predicted"/>
<dbReference type="InterPro" id="IPR000792">
    <property type="entry name" value="Tscrpt_reg_LuxR_C"/>
</dbReference>
<organism evidence="4 5">
    <name type="scientific">Dyadobacter helix</name>
    <dbReference type="NCBI Taxonomy" id="2822344"/>
    <lineage>
        <taxon>Bacteria</taxon>
        <taxon>Pseudomonadati</taxon>
        <taxon>Bacteroidota</taxon>
        <taxon>Cytophagia</taxon>
        <taxon>Cytophagales</taxon>
        <taxon>Spirosomataceae</taxon>
        <taxon>Dyadobacter</taxon>
    </lineage>
</organism>
<dbReference type="InterPro" id="IPR016032">
    <property type="entry name" value="Sig_transdc_resp-reg_C-effctor"/>
</dbReference>
<keyword evidence="5" id="KW-1185">Reference proteome</keyword>
<evidence type="ECO:0000256" key="1">
    <source>
        <dbReference type="SAM" id="Coils"/>
    </source>
</evidence>
<evidence type="ECO:0000259" key="3">
    <source>
        <dbReference type="SMART" id="SM00421"/>
    </source>
</evidence>
<keyword evidence="2" id="KW-0812">Transmembrane</keyword>
<dbReference type="InterPro" id="IPR011047">
    <property type="entry name" value="Quinoprotein_ADH-like_sf"/>
</dbReference>